<keyword evidence="6" id="KW-1185">Reference proteome</keyword>
<evidence type="ECO:0000256" key="1">
    <source>
        <dbReference type="ARBA" id="ARBA00009275"/>
    </source>
</evidence>
<dbReference type="STRING" id="43700.ENSMALP00000005512"/>
<dbReference type="GO" id="GO:0016788">
    <property type="term" value="F:hydrolase activity, acting on ester bonds"/>
    <property type="evidence" value="ECO:0007669"/>
    <property type="project" value="InterPro"/>
</dbReference>
<evidence type="ECO:0000313" key="5">
    <source>
        <dbReference type="Ensembl" id="ENSMALP00000005512.1"/>
    </source>
</evidence>
<dbReference type="Proteomes" id="UP000261600">
    <property type="component" value="Unplaced"/>
</dbReference>
<name>A0A3Q3IL75_MONAL</name>
<dbReference type="GO" id="GO:0046872">
    <property type="term" value="F:metal ion binding"/>
    <property type="evidence" value="ECO:0007669"/>
    <property type="project" value="UniProtKB-KW"/>
</dbReference>
<keyword evidence="3" id="KW-0378">Hydrolase</keyword>
<protein>
    <recommendedName>
        <fullName evidence="7">TatD DNase domain containing 3</fullName>
    </recommendedName>
</protein>
<dbReference type="InterPro" id="IPR001130">
    <property type="entry name" value="TatD-like"/>
</dbReference>
<sequence>INNTDASLFLSVCFSLILTEQRHQLIRQIPLEHICQETDSPVLGLDKHVRNEPSNIVQSCRYITDIKGLSPQTAQLVTTQNAYRLFPKADRH</sequence>
<reference evidence="5" key="2">
    <citation type="submission" date="2025-09" db="UniProtKB">
        <authorList>
            <consortium name="Ensembl"/>
        </authorList>
    </citation>
    <scope>IDENTIFICATION</scope>
</reference>
<dbReference type="InterPro" id="IPR032466">
    <property type="entry name" value="Metal_Hydrolase"/>
</dbReference>
<evidence type="ECO:0008006" key="7">
    <source>
        <dbReference type="Google" id="ProtNLM"/>
    </source>
</evidence>
<proteinExistence type="inferred from homology"/>
<evidence type="ECO:0000256" key="4">
    <source>
        <dbReference type="ARBA" id="ARBA00093287"/>
    </source>
</evidence>
<accession>A0A3Q3IL75</accession>
<dbReference type="SUPFAM" id="SSF51556">
    <property type="entry name" value="Metallo-dependent hydrolases"/>
    <property type="match status" value="1"/>
</dbReference>
<evidence type="ECO:0000256" key="3">
    <source>
        <dbReference type="ARBA" id="ARBA00022801"/>
    </source>
</evidence>
<dbReference type="Pfam" id="PF01026">
    <property type="entry name" value="TatD_DNase"/>
    <property type="match status" value="1"/>
</dbReference>
<comment type="similarity">
    <text evidence="1">Belongs to the metallo-dependent hydrolases superfamily. TatD-type hydrolase family.</text>
</comment>
<evidence type="ECO:0000313" key="6">
    <source>
        <dbReference type="Proteomes" id="UP000261600"/>
    </source>
</evidence>
<dbReference type="Ensembl" id="ENSMALT00000005637.1">
    <property type="protein sequence ID" value="ENSMALP00000005512.1"/>
    <property type="gene ID" value="ENSMALG00000003959.1"/>
</dbReference>
<dbReference type="Gene3D" id="3.20.20.140">
    <property type="entry name" value="Metal-dependent hydrolases"/>
    <property type="match status" value="1"/>
</dbReference>
<organism evidence="5 6">
    <name type="scientific">Monopterus albus</name>
    <name type="common">Swamp eel</name>
    <dbReference type="NCBI Taxonomy" id="43700"/>
    <lineage>
        <taxon>Eukaryota</taxon>
        <taxon>Metazoa</taxon>
        <taxon>Chordata</taxon>
        <taxon>Craniata</taxon>
        <taxon>Vertebrata</taxon>
        <taxon>Euteleostomi</taxon>
        <taxon>Actinopterygii</taxon>
        <taxon>Neopterygii</taxon>
        <taxon>Teleostei</taxon>
        <taxon>Neoteleostei</taxon>
        <taxon>Acanthomorphata</taxon>
        <taxon>Anabantaria</taxon>
        <taxon>Synbranchiformes</taxon>
        <taxon>Synbranchidae</taxon>
        <taxon>Monopterus</taxon>
    </lineage>
</organism>
<dbReference type="PANTHER" id="PTHR46317">
    <property type="entry name" value="HYDROLASE OF PHP SUPERFAMILY-RELATED PROTEIN"/>
    <property type="match status" value="1"/>
</dbReference>
<evidence type="ECO:0000256" key="2">
    <source>
        <dbReference type="ARBA" id="ARBA00022723"/>
    </source>
</evidence>
<comment type="function">
    <text evidence="4">Exhibits 3'-exonuclease activities and apurinic/apyrimidinic (AP) endonuclease (in vitro). Show preferential AP endonuclease activity on double-stranded DNA substrates and 3'- exonuclease activity on single-stranded DNA.</text>
</comment>
<reference evidence="5" key="1">
    <citation type="submission" date="2025-08" db="UniProtKB">
        <authorList>
            <consortium name="Ensembl"/>
        </authorList>
    </citation>
    <scope>IDENTIFICATION</scope>
</reference>
<dbReference type="PANTHER" id="PTHR46317:SF3">
    <property type="entry name" value="DEOXYRIBONUCLEASE TATDN3-RELATED"/>
    <property type="match status" value="1"/>
</dbReference>
<keyword evidence="2" id="KW-0479">Metal-binding</keyword>
<dbReference type="AlphaFoldDB" id="A0A3Q3IL75"/>